<name>A0A1W5D1H7_9LECA</name>
<feature type="domain" description="Nitrogen regulatory protein areA GATA-like" evidence="2">
    <location>
        <begin position="31"/>
        <end position="58"/>
    </location>
</feature>
<evidence type="ECO:0000259" key="2">
    <source>
        <dbReference type="Pfam" id="PF08550"/>
    </source>
</evidence>
<feature type="compositionally biased region" description="Acidic residues" evidence="1">
    <location>
        <begin position="329"/>
        <end position="357"/>
    </location>
</feature>
<proteinExistence type="predicted"/>
<keyword evidence="5" id="KW-1185">Reference proteome</keyword>
<feature type="region of interest" description="Disordered" evidence="1">
    <location>
        <begin position="261"/>
        <end position="380"/>
    </location>
</feature>
<dbReference type="GO" id="GO:0005737">
    <property type="term" value="C:cytoplasm"/>
    <property type="evidence" value="ECO:0007669"/>
    <property type="project" value="TreeGrafter"/>
</dbReference>
<feature type="domain" description="DUF3295" evidence="3">
    <location>
        <begin position="84"/>
        <end position="546"/>
    </location>
</feature>
<dbReference type="InterPro" id="IPR013860">
    <property type="entry name" value="AreA_GATA"/>
</dbReference>
<dbReference type="GO" id="GO:0031930">
    <property type="term" value="P:mitochondria-nucleus signaling pathway"/>
    <property type="evidence" value="ECO:0007669"/>
    <property type="project" value="TreeGrafter"/>
</dbReference>
<dbReference type="Proteomes" id="UP000192927">
    <property type="component" value="Unassembled WGS sequence"/>
</dbReference>
<evidence type="ECO:0000259" key="3">
    <source>
        <dbReference type="Pfam" id="PF11702"/>
    </source>
</evidence>
<dbReference type="PANTHER" id="PTHR28014:SF1">
    <property type="entry name" value="NEGATIVE REGULATOR OF RAS-CAMP PATHWAY"/>
    <property type="match status" value="1"/>
</dbReference>
<evidence type="ECO:0000313" key="4">
    <source>
        <dbReference type="EMBL" id="SLM36988.1"/>
    </source>
</evidence>
<dbReference type="GO" id="GO:0000122">
    <property type="term" value="P:negative regulation of transcription by RNA polymerase II"/>
    <property type="evidence" value="ECO:0007669"/>
    <property type="project" value="TreeGrafter"/>
</dbReference>
<feature type="compositionally biased region" description="Basic and acidic residues" evidence="1">
    <location>
        <begin position="310"/>
        <end position="328"/>
    </location>
</feature>
<evidence type="ECO:0000313" key="5">
    <source>
        <dbReference type="Proteomes" id="UP000192927"/>
    </source>
</evidence>
<accession>A0A1W5D1H7</accession>
<evidence type="ECO:0000256" key="1">
    <source>
        <dbReference type="SAM" id="MobiDB-lite"/>
    </source>
</evidence>
<organism evidence="4 5">
    <name type="scientific">Lasallia pustulata</name>
    <dbReference type="NCBI Taxonomy" id="136370"/>
    <lineage>
        <taxon>Eukaryota</taxon>
        <taxon>Fungi</taxon>
        <taxon>Dikarya</taxon>
        <taxon>Ascomycota</taxon>
        <taxon>Pezizomycotina</taxon>
        <taxon>Lecanoromycetes</taxon>
        <taxon>OSLEUM clade</taxon>
        <taxon>Umbilicariomycetidae</taxon>
        <taxon>Umbilicariales</taxon>
        <taxon>Umbilicariaceae</taxon>
        <taxon>Lasallia</taxon>
    </lineage>
</organism>
<sequence length="546" mass="59746">MPSRLAAPVLTVNAGKMHKVDTRNVENLFGMWTVFSRCAESMEEGRRLENLSWRIWGRETLCCESQPQLTTTPPIDVSRPRPGSKDVPELSASVDSLASDEAERIERHRGIETGEVDIGTELLRRGSIESRSRGKEKHITSLGLEKMVISIKERKEIEPLSPSIADAVPSIPRSMDITPRPASPTTMALNSAESSASTALLSSPESGVKAVQTVGSDTSAELITSHSVVRGFSPSHISSSYRSQTHLSPEPLPVKSITHAKADEPKGKGGLFLLGASSGEDESSFEERMSAKAPRSTLAAGLKQKNKQTSFKDEVESRIIDRSSHEDEAVFESDDEEDVSESAIDDEDDSSDWEDSASESGGSSDNEKQPLFQRVDSRPNLTSRRSLLTTLIHEPERAAALANQASRSTPAMHRSRTSSPNGPSIAASPEDEPGLTMQGPNVPGSKPIIMTTSNQFPPALSPRTTRRNMLATELTESLRKHLLWERQQKNTTANAVLKRRHTAHDVANLQEYPGSRNDASSKDASKNNSWNHYFDHGIGEYHQAGW</sequence>
<dbReference type="GO" id="GO:0006808">
    <property type="term" value="P:regulation of nitrogen utilization"/>
    <property type="evidence" value="ECO:0007669"/>
    <property type="project" value="TreeGrafter"/>
</dbReference>
<dbReference type="InterPro" id="IPR021711">
    <property type="entry name" value="DUF3295"/>
</dbReference>
<reference evidence="5" key="1">
    <citation type="submission" date="2017-03" db="EMBL/GenBank/DDBJ databases">
        <authorList>
            <person name="Sharma R."/>
            <person name="Thines M."/>
        </authorList>
    </citation>
    <scope>NUCLEOTIDE SEQUENCE [LARGE SCALE GENOMIC DNA]</scope>
</reference>
<feature type="region of interest" description="Disordered" evidence="1">
    <location>
        <begin position="402"/>
        <end position="446"/>
    </location>
</feature>
<dbReference type="PANTHER" id="PTHR28014">
    <property type="entry name" value="NEGATIVE REGULATOR OF RAS-CAMP PATHWAY"/>
    <property type="match status" value="1"/>
</dbReference>
<feature type="region of interest" description="Disordered" evidence="1">
    <location>
        <begin position="505"/>
        <end position="525"/>
    </location>
</feature>
<dbReference type="Pfam" id="PF08550">
    <property type="entry name" value="GATA_AreA"/>
    <property type="match status" value="1"/>
</dbReference>
<dbReference type="EMBL" id="FWEW01001411">
    <property type="protein sequence ID" value="SLM36988.1"/>
    <property type="molecule type" value="Genomic_DNA"/>
</dbReference>
<dbReference type="InterPro" id="IPR053043">
    <property type="entry name" value="Ras-cAMP_regulatory"/>
</dbReference>
<feature type="region of interest" description="Disordered" evidence="1">
    <location>
        <begin position="67"/>
        <end position="99"/>
    </location>
</feature>
<dbReference type="AlphaFoldDB" id="A0A1W5D1H7"/>
<dbReference type="Pfam" id="PF11702">
    <property type="entry name" value="DUF3295"/>
    <property type="match status" value="1"/>
</dbReference>
<protein>
    <submittedName>
        <fullName evidence="4">Uncharacterized protein</fullName>
    </submittedName>
</protein>